<keyword evidence="3" id="KW-1185">Reference proteome</keyword>
<evidence type="ECO:0000313" key="3">
    <source>
        <dbReference type="Proteomes" id="UP001433268"/>
    </source>
</evidence>
<dbReference type="GeneID" id="92042532"/>
<feature type="transmembrane region" description="Helical" evidence="1">
    <location>
        <begin position="30"/>
        <end position="51"/>
    </location>
</feature>
<evidence type="ECO:0000256" key="1">
    <source>
        <dbReference type="SAM" id="Phobius"/>
    </source>
</evidence>
<dbReference type="Proteomes" id="UP001433268">
    <property type="component" value="Unassembled WGS sequence"/>
</dbReference>
<reference evidence="2 3" key="1">
    <citation type="submission" date="2023-01" db="EMBL/GenBank/DDBJ databases">
        <title>Analysis of 21 Apiospora genomes using comparative genomics revels a genus with tremendous synthesis potential of carbohydrate active enzymes and secondary metabolites.</title>
        <authorList>
            <person name="Sorensen T."/>
        </authorList>
    </citation>
    <scope>NUCLEOTIDE SEQUENCE [LARGE SCALE GENOMIC DNA]</scope>
    <source>
        <strain evidence="2 3">CBS 114990</strain>
    </source>
</reference>
<comment type="caution">
    <text evidence="2">The sequence shown here is derived from an EMBL/GenBank/DDBJ whole genome shotgun (WGS) entry which is preliminary data.</text>
</comment>
<keyword evidence="1" id="KW-0812">Transmembrane</keyword>
<dbReference type="EMBL" id="JAQQWN010000004">
    <property type="protein sequence ID" value="KAK8090196.1"/>
    <property type="molecule type" value="Genomic_DNA"/>
</dbReference>
<accession>A0ABR1X466</accession>
<organism evidence="2 3">
    <name type="scientific">Apiospora hydei</name>
    <dbReference type="NCBI Taxonomy" id="1337664"/>
    <lineage>
        <taxon>Eukaryota</taxon>
        <taxon>Fungi</taxon>
        <taxon>Dikarya</taxon>
        <taxon>Ascomycota</taxon>
        <taxon>Pezizomycotina</taxon>
        <taxon>Sordariomycetes</taxon>
        <taxon>Xylariomycetidae</taxon>
        <taxon>Amphisphaeriales</taxon>
        <taxon>Apiosporaceae</taxon>
        <taxon>Apiospora</taxon>
    </lineage>
</organism>
<proteinExistence type="predicted"/>
<protein>
    <submittedName>
        <fullName evidence="2">Uncharacterized protein</fullName>
    </submittedName>
</protein>
<evidence type="ECO:0000313" key="2">
    <source>
        <dbReference type="EMBL" id="KAK8090196.1"/>
    </source>
</evidence>
<sequence length="203" mass="22549">MAPMSNFLAQGTAALTRRDADFASDQTMDLLITLLGVAFVALLLTALLLLLRRMKRQQQAGHQELEGDDGLPQYSDLKIDGQNSRRLTIQTPNGHSSIFVVDHRPMLADPNAPPHSPTNVPQIHITFPDEQDEQGRNKSGRVMVVRVGETTVGMEPIRDEQLPRLREGEQTRLLLDRYGPDRRPKGEGPLAIPVNRISGVVCF</sequence>
<dbReference type="RefSeq" id="XP_066673090.1">
    <property type="nucleotide sequence ID" value="XM_066809472.1"/>
</dbReference>
<gene>
    <name evidence="2" type="ORF">PG997_005157</name>
</gene>
<name>A0ABR1X466_9PEZI</name>
<keyword evidence="1" id="KW-1133">Transmembrane helix</keyword>
<keyword evidence="1" id="KW-0472">Membrane</keyword>